<evidence type="ECO:0000256" key="1">
    <source>
        <dbReference type="SAM" id="MobiDB-lite"/>
    </source>
</evidence>
<feature type="compositionally biased region" description="Acidic residues" evidence="1">
    <location>
        <begin position="22"/>
        <end position="37"/>
    </location>
</feature>
<gene>
    <name evidence="2" type="ORF">GRG538_LOCUS29213</name>
</gene>
<protein>
    <submittedName>
        <fullName evidence="2">Uncharacterized protein</fullName>
    </submittedName>
</protein>
<reference evidence="2" key="1">
    <citation type="submission" date="2021-02" db="EMBL/GenBank/DDBJ databases">
        <authorList>
            <person name="Nowell W R."/>
        </authorList>
    </citation>
    <scope>NUCLEOTIDE SEQUENCE</scope>
</reference>
<feature type="non-terminal residue" evidence="2">
    <location>
        <position position="54"/>
    </location>
</feature>
<evidence type="ECO:0000313" key="3">
    <source>
        <dbReference type="Proteomes" id="UP000663872"/>
    </source>
</evidence>
<feature type="compositionally biased region" description="Basic and acidic residues" evidence="1">
    <location>
        <begin position="7"/>
        <end position="21"/>
    </location>
</feature>
<name>A0A818VPN0_9BILA</name>
<dbReference type="AlphaFoldDB" id="A0A818VPN0"/>
<feature type="region of interest" description="Disordered" evidence="1">
    <location>
        <begin position="1"/>
        <end position="54"/>
    </location>
</feature>
<dbReference type="Proteomes" id="UP000663872">
    <property type="component" value="Unassembled WGS sequence"/>
</dbReference>
<evidence type="ECO:0000313" key="2">
    <source>
        <dbReference type="EMBL" id="CAF3714178.1"/>
    </source>
</evidence>
<dbReference type="EMBL" id="CAJNYT010005101">
    <property type="protein sequence ID" value="CAF3714178.1"/>
    <property type="molecule type" value="Genomic_DNA"/>
</dbReference>
<accession>A0A818VPN0</accession>
<proteinExistence type="predicted"/>
<organism evidence="2 3">
    <name type="scientific">Rotaria socialis</name>
    <dbReference type="NCBI Taxonomy" id="392032"/>
    <lineage>
        <taxon>Eukaryota</taxon>
        <taxon>Metazoa</taxon>
        <taxon>Spiralia</taxon>
        <taxon>Gnathifera</taxon>
        <taxon>Rotifera</taxon>
        <taxon>Eurotatoria</taxon>
        <taxon>Bdelloidea</taxon>
        <taxon>Philodinida</taxon>
        <taxon>Philodinidae</taxon>
        <taxon>Rotaria</taxon>
    </lineage>
</organism>
<comment type="caution">
    <text evidence="2">The sequence shown here is derived from an EMBL/GenBank/DDBJ whole genome shotgun (WGS) entry which is preliminary data.</text>
</comment>
<sequence>MTIDNEGGEKFGDEGGEKGGDEYESDGSDFEKDEIEDNFQVGLKTSVNDVQDDA</sequence>
<feature type="compositionally biased region" description="Polar residues" evidence="1">
    <location>
        <begin position="43"/>
        <end position="54"/>
    </location>
</feature>